<proteinExistence type="predicted"/>
<reference evidence="1 2" key="1">
    <citation type="submission" date="2018-07" db="EMBL/GenBank/DDBJ databases">
        <title>Genome sequences of Haloplanus sp. CBA1113.</title>
        <authorList>
            <person name="Kim Y.B."/>
            <person name="Roh S.W."/>
        </authorList>
    </citation>
    <scope>NUCLEOTIDE SEQUENCE [LARGE SCALE GENOMIC DNA]</scope>
    <source>
        <strain evidence="1 2">CBA1113</strain>
    </source>
</reference>
<organism evidence="1 2">
    <name type="scientific">Haloplanus rubicundus</name>
    <dbReference type="NCBI Taxonomy" id="1547898"/>
    <lineage>
        <taxon>Archaea</taxon>
        <taxon>Methanobacteriati</taxon>
        <taxon>Methanobacteriota</taxon>
        <taxon>Stenosarchaea group</taxon>
        <taxon>Halobacteria</taxon>
        <taxon>Halobacteriales</taxon>
        <taxon>Haloferacaceae</taxon>
        <taxon>Haloplanus</taxon>
    </lineage>
</organism>
<sequence>MAKYEPIIKWVFETQAEEYGTDEEIPFSRSHIEDAMEDLDISVGNVPDIPYAYRSRRPLPDEIAEYGYTAVIIDDTREGEDPTYMFTKTEQLIPIPEVVDQTHQTSTSVLPEAVRKYIGKDEQGALTQVRYAGLLDDFTGLDTYHLQSHLRMRVKGREAELDDLYVGVDDDGGHHALAVEAKGVGETLNKNQLIRNTRGIEEKSRYPDSVRTLAVKLDDDGFFYLFEFEVFEDGEGNDRVEMDRVWKYEFKSE</sequence>
<evidence type="ECO:0000313" key="2">
    <source>
        <dbReference type="Proteomes" id="UP000253273"/>
    </source>
</evidence>
<dbReference type="RefSeq" id="WP_114585027.1">
    <property type="nucleotide sequence ID" value="NZ_CP031150.1"/>
</dbReference>
<gene>
    <name evidence="1" type="ORF">DU500_05180</name>
</gene>
<accession>A0A345E107</accession>
<keyword evidence="2" id="KW-1185">Reference proteome</keyword>
<dbReference type="Proteomes" id="UP000253273">
    <property type="component" value="Chromosome"/>
</dbReference>
<name>A0A345E107_9EURY</name>
<evidence type="ECO:0000313" key="1">
    <source>
        <dbReference type="EMBL" id="AXG05879.1"/>
    </source>
</evidence>
<dbReference type="OrthoDB" id="350373at2157"/>
<dbReference type="GeneID" id="37282755"/>
<dbReference type="EMBL" id="CP031150">
    <property type="protein sequence ID" value="AXG05879.1"/>
    <property type="molecule type" value="Genomic_DNA"/>
</dbReference>
<protein>
    <submittedName>
        <fullName evidence="1">Uncharacterized protein</fullName>
    </submittedName>
</protein>
<dbReference type="KEGG" id="haj:DU500_05180"/>
<dbReference type="AlphaFoldDB" id="A0A345E107"/>